<evidence type="ECO:0000256" key="3">
    <source>
        <dbReference type="ARBA" id="ARBA00022448"/>
    </source>
</evidence>
<dbReference type="GO" id="GO:0035673">
    <property type="term" value="F:oligopeptide transmembrane transporter activity"/>
    <property type="evidence" value="ECO:0007669"/>
    <property type="project" value="InterPro"/>
</dbReference>
<sequence length="463" mass="49511">MYRMGFLSEDPKSDFPRTLAITMVCAFFGLFAAVPLRKFFIIDLARELSLVFPTPAATALAIRSMHAVGSGAHDATRRIKALGFSFLGALTHIFVSQYANGILHEWHLFTWSGYTNWAINIESCGRYIQLTPAFFGSGVLVGLNAALSWFLGTVAAWGLIGPLLVHYGECAGEQVGQGKWAELTSFNKLNDINKPGLLARDRLCLPQHPFLSIYGGGVTDTAPLTASSKASQLVYGGITKGNYRVADAQRINLIAGNIASGCADVSNSLVCDFRVGFLLKTPPKYQFYAQALGALGALVSVFLAPGIFVLFMSAYPCVWRTDLSNEEVLRCPFKAPSVVAWQAVAQAVTAPKIPIPLSCTIFSIAMGAVSSLQAVVKNLYLVGSLAWVLGADSGYANAILFGSVTAWWWKKYFGTNFDTYAFSVAAGLIAGEGLGGVVNTVLTLGGVDGLIKGTLLGLPGEDW</sequence>
<dbReference type="GeneID" id="63742919"/>
<feature type="transmembrane region" description="Helical" evidence="7">
    <location>
        <begin position="379"/>
        <end position="408"/>
    </location>
</feature>
<evidence type="ECO:0000256" key="4">
    <source>
        <dbReference type="ARBA" id="ARBA00022692"/>
    </source>
</evidence>
<dbReference type="PANTHER" id="PTHR31645">
    <property type="entry name" value="OLIGOPEPTIDE TRANSPORTER YGL114W-RELATED"/>
    <property type="match status" value="1"/>
</dbReference>
<accession>A0A0B2WCW9</accession>
<dbReference type="Proteomes" id="UP000030816">
    <property type="component" value="Unassembled WGS sequence"/>
</dbReference>
<evidence type="ECO:0000256" key="6">
    <source>
        <dbReference type="ARBA" id="ARBA00023136"/>
    </source>
</evidence>
<evidence type="ECO:0000313" key="9">
    <source>
        <dbReference type="Proteomes" id="UP000030816"/>
    </source>
</evidence>
<dbReference type="AlphaFoldDB" id="A0A0B2WCW9"/>
<dbReference type="RefSeq" id="XP_040674742.1">
    <property type="nucleotide sequence ID" value="XM_040827261.1"/>
</dbReference>
<keyword evidence="9" id="KW-1185">Reference proteome</keyword>
<evidence type="ECO:0000256" key="5">
    <source>
        <dbReference type="ARBA" id="ARBA00022989"/>
    </source>
</evidence>
<dbReference type="STRING" id="1081103.A0A0B2WCW9"/>
<dbReference type="Pfam" id="PF03169">
    <property type="entry name" value="OPT"/>
    <property type="match status" value="2"/>
</dbReference>
<dbReference type="OrthoDB" id="77405at2759"/>
<protein>
    <submittedName>
        <fullName evidence="8">Oligopeptide transporter</fullName>
    </submittedName>
</protein>
<keyword evidence="5 7" id="KW-1133">Transmembrane helix</keyword>
<reference evidence="8 9" key="1">
    <citation type="journal article" date="2014" name="Proc. Natl. Acad. Sci. U.S.A.">
        <title>Trajectory and genomic determinants of fungal-pathogen speciation and host adaptation.</title>
        <authorList>
            <person name="Hu X."/>
            <person name="Xiao G."/>
            <person name="Zheng P."/>
            <person name="Shang Y."/>
            <person name="Su Y."/>
            <person name="Zhang X."/>
            <person name="Liu X."/>
            <person name="Zhan S."/>
            <person name="St Leger R.J."/>
            <person name="Wang C."/>
        </authorList>
    </citation>
    <scope>NUCLEOTIDE SEQUENCE [LARGE SCALE GENOMIC DNA]</scope>
    <source>
        <strain evidence="8 9">ARSEF 1941</strain>
    </source>
</reference>
<gene>
    <name evidence="8" type="ORF">MAM_08464</name>
</gene>
<evidence type="ECO:0000313" key="8">
    <source>
        <dbReference type="EMBL" id="KHN93676.1"/>
    </source>
</evidence>
<feature type="transmembrane region" description="Helical" evidence="7">
    <location>
        <begin position="20"/>
        <end position="40"/>
    </location>
</feature>
<keyword evidence="4 7" id="KW-0812">Transmembrane</keyword>
<name>A0A0B2WCW9_METAS</name>
<evidence type="ECO:0000256" key="1">
    <source>
        <dbReference type="ARBA" id="ARBA00004141"/>
    </source>
</evidence>
<proteinExistence type="inferred from homology"/>
<dbReference type="HOGENOM" id="CLU_010539_1_0_1"/>
<dbReference type="InterPro" id="IPR004813">
    <property type="entry name" value="OPT"/>
</dbReference>
<feature type="transmembrane region" description="Helical" evidence="7">
    <location>
        <begin position="139"/>
        <end position="160"/>
    </location>
</feature>
<dbReference type="PANTHER" id="PTHR31645:SF3">
    <property type="entry name" value="OLIGOPEPTIDE TRANSPORTER"/>
    <property type="match status" value="1"/>
</dbReference>
<comment type="subcellular location">
    <subcellularLocation>
        <location evidence="1">Membrane</location>
        <topology evidence="1">Multi-pass membrane protein</topology>
    </subcellularLocation>
</comment>
<feature type="transmembrane region" description="Helical" evidence="7">
    <location>
        <begin position="353"/>
        <end position="372"/>
    </location>
</feature>
<keyword evidence="6 7" id="KW-0472">Membrane</keyword>
<feature type="transmembrane region" description="Helical" evidence="7">
    <location>
        <begin position="420"/>
        <end position="442"/>
    </location>
</feature>
<comment type="similarity">
    <text evidence="2">Belongs to the oligopeptide OPT transporter family.</text>
</comment>
<organism evidence="8 9">
    <name type="scientific">Metarhizium album (strain ARSEF 1941)</name>
    <dbReference type="NCBI Taxonomy" id="1081103"/>
    <lineage>
        <taxon>Eukaryota</taxon>
        <taxon>Fungi</taxon>
        <taxon>Dikarya</taxon>
        <taxon>Ascomycota</taxon>
        <taxon>Pezizomycotina</taxon>
        <taxon>Sordariomycetes</taxon>
        <taxon>Hypocreomycetidae</taxon>
        <taxon>Hypocreales</taxon>
        <taxon>Clavicipitaceae</taxon>
        <taxon>Metarhizium</taxon>
    </lineage>
</organism>
<dbReference type="InterPro" id="IPR045035">
    <property type="entry name" value="YSL-like"/>
</dbReference>
<dbReference type="GO" id="GO:0000329">
    <property type="term" value="C:fungal-type vacuole membrane"/>
    <property type="evidence" value="ECO:0007669"/>
    <property type="project" value="TreeGrafter"/>
</dbReference>
<feature type="transmembrane region" description="Helical" evidence="7">
    <location>
        <begin position="287"/>
        <end position="315"/>
    </location>
</feature>
<keyword evidence="3" id="KW-0813">Transport</keyword>
<feature type="transmembrane region" description="Helical" evidence="7">
    <location>
        <begin position="81"/>
        <end position="99"/>
    </location>
</feature>
<dbReference type="EMBL" id="AZHE01000113">
    <property type="protein sequence ID" value="KHN93676.1"/>
    <property type="molecule type" value="Genomic_DNA"/>
</dbReference>
<comment type="caution">
    <text evidence="8">The sequence shown here is derived from an EMBL/GenBank/DDBJ whole genome shotgun (WGS) entry which is preliminary data.</text>
</comment>
<evidence type="ECO:0000256" key="2">
    <source>
        <dbReference type="ARBA" id="ARBA00008807"/>
    </source>
</evidence>
<evidence type="ECO:0000256" key="7">
    <source>
        <dbReference type="SAM" id="Phobius"/>
    </source>
</evidence>